<feature type="transmembrane region" description="Helical" evidence="1">
    <location>
        <begin position="112"/>
        <end position="129"/>
    </location>
</feature>
<dbReference type="AlphaFoldDB" id="A0A8T4KV78"/>
<comment type="caution">
    <text evidence="2">The sequence shown here is derived from an EMBL/GenBank/DDBJ whole genome shotgun (WGS) entry which is preliminary data.</text>
</comment>
<organism evidence="2 3">
    <name type="scientific">Candidatus Iainarchaeum sp</name>
    <dbReference type="NCBI Taxonomy" id="3101447"/>
    <lineage>
        <taxon>Archaea</taxon>
        <taxon>Candidatus Iainarchaeota</taxon>
        <taxon>Candidatus Iainarchaeia</taxon>
        <taxon>Candidatus Iainarchaeales</taxon>
        <taxon>Candidatus Iainarchaeaceae</taxon>
        <taxon>Candidatus Iainarchaeum</taxon>
    </lineage>
</organism>
<dbReference type="EMBL" id="JAGVWD010000033">
    <property type="protein sequence ID" value="MBS3057432.1"/>
    <property type="molecule type" value="Genomic_DNA"/>
</dbReference>
<dbReference type="Proteomes" id="UP000677687">
    <property type="component" value="Unassembled WGS sequence"/>
</dbReference>
<evidence type="ECO:0000256" key="1">
    <source>
        <dbReference type="SAM" id="Phobius"/>
    </source>
</evidence>
<reference evidence="2" key="2">
    <citation type="submission" date="2021-05" db="EMBL/GenBank/DDBJ databases">
        <title>Protein family content uncovers lineage relationships and bacterial pathway maintenance mechanisms in DPANN archaea.</title>
        <authorList>
            <person name="Castelle C.J."/>
            <person name="Meheust R."/>
            <person name="Jaffe A.L."/>
            <person name="Seitz K."/>
            <person name="Gong X."/>
            <person name="Baker B.J."/>
            <person name="Banfield J.F."/>
        </authorList>
    </citation>
    <scope>NUCLEOTIDE SEQUENCE</scope>
    <source>
        <strain evidence="2">RIFCSPHIGHO2_01_FULL_AR10_44_11</strain>
    </source>
</reference>
<evidence type="ECO:0000313" key="3">
    <source>
        <dbReference type="Proteomes" id="UP000677687"/>
    </source>
</evidence>
<reference evidence="2" key="1">
    <citation type="submission" date="2021-03" db="EMBL/GenBank/DDBJ databases">
        <authorList>
            <person name="Jaffe A."/>
        </authorList>
    </citation>
    <scope>NUCLEOTIDE SEQUENCE</scope>
    <source>
        <strain evidence="2">RIFCSPHIGHO2_01_FULL_AR10_44_11</strain>
    </source>
</reference>
<gene>
    <name evidence="2" type="ORF">J4415_02280</name>
</gene>
<feature type="transmembrane region" description="Helical" evidence="1">
    <location>
        <begin position="9"/>
        <end position="27"/>
    </location>
</feature>
<sequence>MNFNYAAKLAALFIFFYAVLFVISNLINLGLTAWSNNPMFWLMPFVGFFFVFIAIDYIDKYLEIKFANTVFFPLAFIIACFISFWVVLYVYIGNTAQLSGQAAVVFDFWERLRASAFLLFTFSGLFGWASKIAMDKIGK</sequence>
<feature type="transmembrane region" description="Helical" evidence="1">
    <location>
        <begin position="70"/>
        <end position="92"/>
    </location>
</feature>
<protein>
    <submittedName>
        <fullName evidence="2">Uncharacterized protein</fullName>
    </submittedName>
</protein>
<accession>A0A8T4KV78</accession>
<proteinExistence type="predicted"/>
<keyword evidence="1" id="KW-0472">Membrane</keyword>
<feature type="transmembrane region" description="Helical" evidence="1">
    <location>
        <begin position="39"/>
        <end position="58"/>
    </location>
</feature>
<evidence type="ECO:0000313" key="2">
    <source>
        <dbReference type="EMBL" id="MBS3057432.1"/>
    </source>
</evidence>
<keyword evidence="1" id="KW-0812">Transmembrane</keyword>
<keyword evidence="1" id="KW-1133">Transmembrane helix</keyword>
<name>A0A8T4KV78_9ARCH</name>